<dbReference type="GO" id="GO:0016787">
    <property type="term" value="F:hydrolase activity"/>
    <property type="evidence" value="ECO:0007669"/>
    <property type="project" value="UniProtKB-KW"/>
</dbReference>
<keyword evidence="3" id="KW-1185">Reference proteome</keyword>
<dbReference type="RefSeq" id="WP_161338619.1">
    <property type="nucleotide sequence ID" value="NZ_JBHSDG010000005.1"/>
</dbReference>
<reference evidence="2 3" key="1">
    <citation type="journal article" date="2014" name="Int. J. Syst. Evol. Microbiol.">
        <title>Sneathiella chungangensis sp. nov., isolated from a marine sand, and emended description of the genus Sneathiella.</title>
        <authorList>
            <person name="Siamphan C."/>
            <person name="Kim H."/>
            <person name="Lee J.S."/>
            <person name="Kim W."/>
        </authorList>
    </citation>
    <scope>NUCLEOTIDE SEQUENCE [LARGE SCALE GENOMIC DNA]</scope>
    <source>
        <strain evidence="2 3">KCTC 32476</strain>
    </source>
</reference>
<dbReference type="SMART" id="SM00849">
    <property type="entry name" value="Lactamase_B"/>
    <property type="match status" value="1"/>
</dbReference>
<dbReference type="SUPFAM" id="SSF56281">
    <property type="entry name" value="Metallo-hydrolase/oxidoreductase"/>
    <property type="match status" value="1"/>
</dbReference>
<dbReference type="Gene3D" id="1.10.10.10">
    <property type="entry name" value="Winged helix-like DNA-binding domain superfamily/Winged helix DNA-binding domain"/>
    <property type="match status" value="1"/>
</dbReference>
<keyword evidence="2" id="KW-0378">Hydrolase</keyword>
<dbReference type="InterPro" id="IPR036866">
    <property type="entry name" value="RibonucZ/Hydroxyglut_hydro"/>
</dbReference>
<evidence type="ECO:0000313" key="2">
    <source>
        <dbReference type="EMBL" id="MZR22159.1"/>
    </source>
</evidence>
<dbReference type="Pfam" id="PF17778">
    <property type="entry name" value="WHD_BLACT"/>
    <property type="match status" value="1"/>
</dbReference>
<dbReference type="InterPro" id="IPR036388">
    <property type="entry name" value="WH-like_DNA-bd_sf"/>
</dbReference>
<comment type="caution">
    <text evidence="2">The sequence shown here is derived from an EMBL/GenBank/DDBJ whole genome shotgun (WGS) entry which is preliminary data.</text>
</comment>
<dbReference type="InterPro" id="IPR001279">
    <property type="entry name" value="Metallo-B-lactamas"/>
</dbReference>
<name>A0A845ME66_9PROT</name>
<dbReference type="InterPro" id="IPR041516">
    <property type="entry name" value="LACTB2_WH"/>
</dbReference>
<feature type="domain" description="Metallo-beta-lactamase" evidence="1">
    <location>
        <begin position="39"/>
        <end position="211"/>
    </location>
</feature>
<dbReference type="Pfam" id="PF00753">
    <property type="entry name" value="Lactamase_B"/>
    <property type="match status" value="1"/>
</dbReference>
<dbReference type="PANTHER" id="PTHR23131:SF0">
    <property type="entry name" value="ENDORIBONUCLEASE LACTB2"/>
    <property type="match status" value="1"/>
</dbReference>
<proteinExistence type="predicted"/>
<evidence type="ECO:0000313" key="3">
    <source>
        <dbReference type="Proteomes" id="UP000445696"/>
    </source>
</evidence>
<dbReference type="EMBL" id="WTVA01000003">
    <property type="protein sequence ID" value="MZR22159.1"/>
    <property type="molecule type" value="Genomic_DNA"/>
</dbReference>
<sequence>MAVTVPYKRELEFEYGVSDELSPFVRRVIARNPSAFTFHGTGTYIIGKGEVAVIDPGPLDGAHVGALMAALKGEMVTHILITHTHRDHSPAAEPLKQLTGAKTYGFGPHGGGKAEAGLEEGGDMDFTPDIKLEDGDVILGNGWTVDVIHTPGHLSNHVCFGLREEKTLFTGDHVMGWSTTVVSPPDGNMSDYMQSLEKLLQFDYDTYWPTHGPAITETKPFVEALIAHRHERMDQIRSCLSSGPMTIKDMVKRMYVDVPETLHPAAARSVFAHILHMVESGEISANGDGDELDLYRLT</sequence>
<dbReference type="AlphaFoldDB" id="A0A845ME66"/>
<organism evidence="2 3">
    <name type="scientific">Sneathiella chungangensis</name>
    <dbReference type="NCBI Taxonomy" id="1418234"/>
    <lineage>
        <taxon>Bacteria</taxon>
        <taxon>Pseudomonadati</taxon>
        <taxon>Pseudomonadota</taxon>
        <taxon>Alphaproteobacteria</taxon>
        <taxon>Sneathiellales</taxon>
        <taxon>Sneathiellaceae</taxon>
        <taxon>Sneathiella</taxon>
    </lineage>
</organism>
<dbReference type="OrthoDB" id="9802991at2"/>
<accession>A0A845ME66</accession>
<dbReference type="Proteomes" id="UP000445696">
    <property type="component" value="Unassembled WGS sequence"/>
</dbReference>
<dbReference type="Gene3D" id="3.60.15.10">
    <property type="entry name" value="Ribonuclease Z/Hydroxyacylglutathione hydrolase-like"/>
    <property type="match status" value="1"/>
</dbReference>
<evidence type="ECO:0000259" key="1">
    <source>
        <dbReference type="SMART" id="SM00849"/>
    </source>
</evidence>
<gene>
    <name evidence="2" type="ORF">GQF03_07435</name>
</gene>
<dbReference type="PANTHER" id="PTHR23131">
    <property type="entry name" value="ENDORIBONUCLEASE LACTB2"/>
    <property type="match status" value="1"/>
</dbReference>
<dbReference type="CDD" id="cd16278">
    <property type="entry name" value="metallo-hydrolase-like_MBL-fold"/>
    <property type="match status" value="1"/>
</dbReference>
<protein>
    <submittedName>
        <fullName evidence="2">MBL fold metallo-hydrolase</fullName>
    </submittedName>
</protein>
<dbReference type="InterPro" id="IPR050662">
    <property type="entry name" value="Sec-metab_biosynth-thioest"/>
</dbReference>